<name>A0A4C1V0F7_EUMVA</name>
<sequence>MTQCGFIRFRAGGGALCRLGPGARGQRAAGHLTLISLALTSIRVFLGGNKKNKSRKHYTVQRLNKPLDGFAHDVVNESLKLHVAYCLTKSHFLGSTRYQITAAVRYLR</sequence>
<evidence type="ECO:0000313" key="2">
    <source>
        <dbReference type="Proteomes" id="UP000299102"/>
    </source>
</evidence>
<comment type="caution">
    <text evidence="1">The sequence shown here is derived from an EMBL/GenBank/DDBJ whole genome shotgun (WGS) entry which is preliminary data.</text>
</comment>
<dbReference type="AlphaFoldDB" id="A0A4C1V0F7"/>
<dbReference type="Proteomes" id="UP000299102">
    <property type="component" value="Unassembled WGS sequence"/>
</dbReference>
<keyword evidence="2" id="KW-1185">Reference proteome</keyword>
<reference evidence="1 2" key="1">
    <citation type="journal article" date="2019" name="Commun. Biol.">
        <title>The bagworm genome reveals a unique fibroin gene that provides high tensile strength.</title>
        <authorList>
            <person name="Kono N."/>
            <person name="Nakamura H."/>
            <person name="Ohtoshi R."/>
            <person name="Tomita M."/>
            <person name="Numata K."/>
            <person name="Arakawa K."/>
        </authorList>
    </citation>
    <scope>NUCLEOTIDE SEQUENCE [LARGE SCALE GENOMIC DNA]</scope>
</reference>
<accession>A0A4C1V0F7</accession>
<gene>
    <name evidence="1" type="ORF">EVAR_4985_1</name>
</gene>
<protein>
    <submittedName>
        <fullName evidence="1">Uncharacterized protein</fullName>
    </submittedName>
</protein>
<organism evidence="1 2">
    <name type="scientific">Eumeta variegata</name>
    <name type="common">Bagworm moth</name>
    <name type="synonym">Eumeta japonica</name>
    <dbReference type="NCBI Taxonomy" id="151549"/>
    <lineage>
        <taxon>Eukaryota</taxon>
        <taxon>Metazoa</taxon>
        <taxon>Ecdysozoa</taxon>
        <taxon>Arthropoda</taxon>
        <taxon>Hexapoda</taxon>
        <taxon>Insecta</taxon>
        <taxon>Pterygota</taxon>
        <taxon>Neoptera</taxon>
        <taxon>Endopterygota</taxon>
        <taxon>Lepidoptera</taxon>
        <taxon>Glossata</taxon>
        <taxon>Ditrysia</taxon>
        <taxon>Tineoidea</taxon>
        <taxon>Psychidae</taxon>
        <taxon>Oiketicinae</taxon>
        <taxon>Eumeta</taxon>
    </lineage>
</organism>
<proteinExistence type="predicted"/>
<dbReference type="EMBL" id="BGZK01000250">
    <property type="protein sequence ID" value="GBP31747.1"/>
    <property type="molecule type" value="Genomic_DNA"/>
</dbReference>
<evidence type="ECO:0000313" key="1">
    <source>
        <dbReference type="EMBL" id="GBP31747.1"/>
    </source>
</evidence>